<evidence type="ECO:0000256" key="6">
    <source>
        <dbReference type="ARBA" id="ARBA00023136"/>
    </source>
</evidence>
<evidence type="ECO:0000256" key="3">
    <source>
        <dbReference type="ARBA" id="ARBA00022475"/>
    </source>
</evidence>
<feature type="transmembrane region" description="Helical" evidence="7">
    <location>
        <begin position="325"/>
        <end position="341"/>
    </location>
</feature>
<evidence type="ECO:0000256" key="1">
    <source>
        <dbReference type="ARBA" id="ARBA00004651"/>
    </source>
</evidence>
<feature type="transmembrane region" description="Helical" evidence="7">
    <location>
        <begin position="158"/>
        <end position="182"/>
    </location>
</feature>
<dbReference type="CDD" id="cd17321">
    <property type="entry name" value="MFS_MMR_MDR_like"/>
    <property type="match status" value="1"/>
</dbReference>
<keyword evidence="5 7" id="KW-1133">Transmembrane helix</keyword>
<dbReference type="AlphaFoldDB" id="A0A4R5N7S4"/>
<dbReference type="NCBIfam" id="TIGR00711">
    <property type="entry name" value="efflux_EmrB"/>
    <property type="match status" value="1"/>
</dbReference>
<dbReference type="PANTHER" id="PTHR42718:SF46">
    <property type="entry name" value="BLR6921 PROTEIN"/>
    <property type="match status" value="1"/>
</dbReference>
<feature type="transmembrane region" description="Helical" evidence="7">
    <location>
        <begin position="72"/>
        <end position="95"/>
    </location>
</feature>
<evidence type="ECO:0000259" key="8">
    <source>
        <dbReference type="PROSITE" id="PS50850"/>
    </source>
</evidence>
<protein>
    <recommendedName>
        <fullName evidence="8">Major facilitator superfamily (MFS) profile domain-containing protein</fullName>
    </recommendedName>
</protein>
<dbReference type="GO" id="GO:0005886">
    <property type="term" value="C:plasma membrane"/>
    <property type="evidence" value="ECO:0007669"/>
    <property type="project" value="UniProtKB-SubCell"/>
</dbReference>
<feature type="transmembrane region" description="Helical" evidence="7">
    <location>
        <begin position="131"/>
        <end position="152"/>
    </location>
</feature>
<dbReference type="Gene3D" id="1.20.1250.20">
    <property type="entry name" value="MFS general substrate transporter like domains"/>
    <property type="match status" value="1"/>
</dbReference>
<name>A0A4R5N7S4_9LACO</name>
<sequence length="511" mass="55873">MKKLTLPIIFILGIFICMLDTTIMNVSLPNISIHLKSGLDSLSWALNIYLILFASLTIPLTRFAELYGIHKWFLIGVSLFAIGSLTSACASGLHILLIGRAIQSIGAAFVFPLSMTLGINLVDVSSRTKMIAILGITQGLAAALGPTIGGIVTQFLGWRWIFLINVPITIVIIILGIAKLTFDKETNAKQSMDGLGAVLSLVFLFSLSLGMIQGRNWGWLSWPTVLCFIISLGGFILFLITEKTSKNPMIPLQLFANPSFSLSAVIIILSNLFLVATTVILPSYFTNIENFDSLHASLLIAPISISIFIFSPISGFMRQNISSKWLLAAGFLIMVLGYFWLSNGALRHQNDTIVAGIAVGMGYGMITGSILIISAGHFTGRLLTASQSVTSVLRQVGAMLAVAIFITGLYSNLNTAREHSISYAQQSIKSLNISEKNQDNILKTINMKMTQTVFLPTDTSHLPKTLSTYILETEQYAKNQLTKAFEKLYLLSIPFLLLGVLISLFLKNKYL</sequence>
<dbReference type="InterPro" id="IPR011701">
    <property type="entry name" value="MFS"/>
</dbReference>
<feature type="transmembrane region" description="Helical" evidence="7">
    <location>
        <begin position="194"/>
        <end position="213"/>
    </location>
</feature>
<feature type="transmembrane region" description="Helical" evidence="7">
    <location>
        <begin position="353"/>
        <end position="380"/>
    </location>
</feature>
<feature type="transmembrane region" description="Helical" evidence="7">
    <location>
        <begin position="293"/>
        <end position="313"/>
    </location>
</feature>
<keyword evidence="2" id="KW-0813">Transport</keyword>
<accession>A0A4R5N7S4</accession>
<dbReference type="Gene3D" id="1.20.1720.10">
    <property type="entry name" value="Multidrug resistance protein D"/>
    <property type="match status" value="1"/>
</dbReference>
<dbReference type="Pfam" id="PF07690">
    <property type="entry name" value="MFS_1"/>
    <property type="match status" value="1"/>
</dbReference>
<dbReference type="GO" id="GO:0022857">
    <property type="term" value="F:transmembrane transporter activity"/>
    <property type="evidence" value="ECO:0007669"/>
    <property type="project" value="InterPro"/>
</dbReference>
<evidence type="ECO:0000256" key="7">
    <source>
        <dbReference type="SAM" id="Phobius"/>
    </source>
</evidence>
<evidence type="ECO:0000313" key="10">
    <source>
        <dbReference type="Proteomes" id="UP000295681"/>
    </source>
</evidence>
<dbReference type="PRINTS" id="PR01036">
    <property type="entry name" value="TCRTETB"/>
</dbReference>
<feature type="transmembrane region" description="Helical" evidence="7">
    <location>
        <begin position="43"/>
        <end position="60"/>
    </location>
</feature>
<feature type="transmembrane region" description="Helical" evidence="7">
    <location>
        <begin position="260"/>
        <end position="281"/>
    </location>
</feature>
<dbReference type="RefSeq" id="WP_010007067.1">
    <property type="nucleotide sequence ID" value="NZ_JAGYGP010000001.1"/>
</dbReference>
<evidence type="ECO:0000256" key="2">
    <source>
        <dbReference type="ARBA" id="ARBA00022448"/>
    </source>
</evidence>
<keyword evidence="10" id="KW-1185">Reference proteome</keyword>
<dbReference type="SUPFAM" id="SSF103473">
    <property type="entry name" value="MFS general substrate transporter"/>
    <property type="match status" value="1"/>
</dbReference>
<dbReference type="PANTHER" id="PTHR42718">
    <property type="entry name" value="MAJOR FACILITATOR SUPERFAMILY MULTIDRUG TRANSPORTER MFSC"/>
    <property type="match status" value="1"/>
</dbReference>
<organism evidence="9 10">
    <name type="scientific">Leuconostoc fallax</name>
    <dbReference type="NCBI Taxonomy" id="1251"/>
    <lineage>
        <taxon>Bacteria</taxon>
        <taxon>Bacillati</taxon>
        <taxon>Bacillota</taxon>
        <taxon>Bacilli</taxon>
        <taxon>Lactobacillales</taxon>
        <taxon>Lactobacillaceae</taxon>
        <taxon>Leuconostoc</taxon>
    </lineage>
</organism>
<dbReference type="EMBL" id="PUFI01000015">
    <property type="protein sequence ID" value="TDG67486.1"/>
    <property type="molecule type" value="Genomic_DNA"/>
</dbReference>
<gene>
    <name evidence="9" type="ORF">C5L23_001285</name>
</gene>
<dbReference type="InterPro" id="IPR004638">
    <property type="entry name" value="EmrB-like"/>
</dbReference>
<feature type="transmembrane region" description="Helical" evidence="7">
    <location>
        <begin position="219"/>
        <end position="240"/>
    </location>
</feature>
<dbReference type="InterPro" id="IPR036259">
    <property type="entry name" value="MFS_trans_sf"/>
</dbReference>
<feature type="transmembrane region" description="Helical" evidence="7">
    <location>
        <begin position="488"/>
        <end position="506"/>
    </location>
</feature>
<proteinExistence type="predicted"/>
<reference evidence="9 10" key="1">
    <citation type="journal article" date="2019" name="Appl. Microbiol. Biotechnol.">
        <title>Uncovering carbohydrate metabolism through a genotype-phenotype association study of 56 lactic acid bacteria genomes.</title>
        <authorList>
            <person name="Buron-Moles G."/>
            <person name="Chailyan A."/>
            <person name="Dolejs I."/>
            <person name="Forster J."/>
            <person name="Miks M.H."/>
        </authorList>
    </citation>
    <scope>NUCLEOTIDE SEQUENCE [LARGE SCALE GENOMIC DNA]</scope>
    <source>
        <strain evidence="9 10">ATCC 700006</strain>
    </source>
</reference>
<comment type="caution">
    <text evidence="9">The sequence shown here is derived from an EMBL/GenBank/DDBJ whole genome shotgun (WGS) entry which is preliminary data.</text>
</comment>
<keyword evidence="3" id="KW-1003">Cell membrane</keyword>
<dbReference type="Proteomes" id="UP000295681">
    <property type="component" value="Unassembled WGS sequence"/>
</dbReference>
<evidence type="ECO:0000256" key="4">
    <source>
        <dbReference type="ARBA" id="ARBA00022692"/>
    </source>
</evidence>
<dbReference type="InterPro" id="IPR020846">
    <property type="entry name" value="MFS_dom"/>
</dbReference>
<feature type="domain" description="Major facilitator superfamily (MFS) profile" evidence="8">
    <location>
        <begin position="6"/>
        <end position="511"/>
    </location>
</feature>
<dbReference type="STRING" id="907931.GCA_000165675_01580"/>
<evidence type="ECO:0000256" key="5">
    <source>
        <dbReference type="ARBA" id="ARBA00022989"/>
    </source>
</evidence>
<comment type="subcellular location">
    <subcellularLocation>
        <location evidence="1">Cell membrane</location>
        <topology evidence="1">Multi-pass membrane protein</topology>
    </subcellularLocation>
</comment>
<feature type="transmembrane region" description="Helical" evidence="7">
    <location>
        <begin position="101"/>
        <end position="119"/>
    </location>
</feature>
<keyword evidence="4 7" id="KW-0812">Transmembrane</keyword>
<keyword evidence="6 7" id="KW-0472">Membrane</keyword>
<evidence type="ECO:0000313" key="9">
    <source>
        <dbReference type="EMBL" id="TDG67486.1"/>
    </source>
</evidence>
<dbReference type="PROSITE" id="PS50850">
    <property type="entry name" value="MFS"/>
    <property type="match status" value="1"/>
</dbReference>